<sequence length="276" mass="29431">MAQFQLSGFAIIVGAAGGIGKEVAFTFAEAGAKGVLLADIDYEAAAKVAETSKGLASCPTYRALSVKVDVVDIASVQAMVDLAAKEFGRIDYCVNAAGVDVAEYVPFDQTDPDDYDRVLGINTKGIFLICRAVGKVMQSQEPKQINLGRHGTRDLGRGCIVNVSSALSLCAVPHEVPYTTSKHAVTGITRSFAMDFKAAGIRCNQVCPTWVRTPMYEEECRRNPQTPQIVKNISAVKRPLEPDEVASACLYLCSPSAVYINGTLLTMDSGILVGPS</sequence>
<protein>
    <submittedName>
        <fullName evidence="1">NAD(P)-binding protein</fullName>
    </submittedName>
</protein>
<reference evidence="1 2" key="1">
    <citation type="journal article" date="2022" name="New Phytol.">
        <title>Ecological generalism drives hyperdiversity of secondary metabolite gene clusters in xylarialean endophytes.</title>
        <authorList>
            <person name="Franco M.E.E."/>
            <person name="Wisecaver J.H."/>
            <person name="Arnold A.E."/>
            <person name="Ju Y.M."/>
            <person name="Slot J.C."/>
            <person name="Ahrendt S."/>
            <person name="Moore L.P."/>
            <person name="Eastman K.E."/>
            <person name="Scott K."/>
            <person name="Konkel Z."/>
            <person name="Mondo S.J."/>
            <person name="Kuo A."/>
            <person name="Hayes R.D."/>
            <person name="Haridas S."/>
            <person name="Andreopoulos B."/>
            <person name="Riley R."/>
            <person name="LaButti K."/>
            <person name="Pangilinan J."/>
            <person name="Lipzen A."/>
            <person name="Amirebrahimi M."/>
            <person name="Yan J."/>
            <person name="Adam C."/>
            <person name="Keymanesh K."/>
            <person name="Ng V."/>
            <person name="Louie K."/>
            <person name="Northen T."/>
            <person name="Drula E."/>
            <person name="Henrissat B."/>
            <person name="Hsieh H.M."/>
            <person name="Youens-Clark K."/>
            <person name="Lutzoni F."/>
            <person name="Miadlikowska J."/>
            <person name="Eastwood D.C."/>
            <person name="Hamelin R.C."/>
            <person name="Grigoriev I.V."/>
            <person name="U'Ren J.M."/>
        </authorList>
    </citation>
    <scope>NUCLEOTIDE SEQUENCE [LARGE SCALE GENOMIC DNA]</scope>
    <source>
        <strain evidence="1 2">CBS 119005</strain>
    </source>
</reference>
<organism evidence="1 2">
    <name type="scientific">Hypoxylon rubiginosum</name>
    <dbReference type="NCBI Taxonomy" id="110542"/>
    <lineage>
        <taxon>Eukaryota</taxon>
        <taxon>Fungi</taxon>
        <taxon>Dikarya</taxon>
        <taxon>Ascomycota</taxon>
        <taxon>Pezizomycotina</taxon>
        <taxon>Sordariomycetes</taxon>
        <taxon>Xylariomycetidae</taxon>
        <taxon>Xylariales</taxon>
        <taxon>Hypoxylaceae</taxon>
        <taxon>Hypoxylon</taxon>
    </lineage>
</organism>
<evidence type="ECO:0000313" key="2">
    <source>
        <dbReference type="Proteomes" id="UP001497700"/>
    </source>
</evidence>
<dbReference type="EMBL" id="MU393480">
    <property type="protein sequence ID" value="KAI4864862.1"/>
    <property type="molecule type" value="Genomic_DNA"/>
</dbReference>
<proteinExistence type="predicted"/>
<name>A0ACB9YZL0_9PEZI</name>
<keyword evidence="2" id="KW-1185">Reference proteome</keyword>
<gene>
    <name evidence="1" type="ORF">F4820DRAFT_422389</name>
</gene>
<comment type="caution">
    <text evidence="1">The sequence shown here is derived from an EMBL/GenBank/DDBJ whole genome shotgun (WGS) entry which is preliminary data.</text>
</comment>
<accession>A0ACB9YZL0</accession>
<dbReference type="Proteomes" id="UP001497700">
    <property type="component" value="Unassembled WGS sequence"/>
</dbReference>
<evidence type="ECO:0000313" key="1">
    <source>
        <dbReference type="EMBL" id="KAI4864862.1"/>
    </source>
</evidence>